<gene>
    <name evidence="1" type="ORF">BLE401_13560</name>
</gene>
<organism evidence="1 2">
    <name type="scientific">Beggiatoa leptomitoformis</name>
    <dbReference type="NCBI Taxonomy" id="288004"/>
    <lineage>
        <taxon>Bacteria</taxon>
        <taxon>Pseudomonadati</taxon>
        <taxon>Pseudomonadota</taxon>
        <taxon>Gammaproteobacteria</taxon>
        <taxon>Thiotrichales</taxon>
        <taxon>Thiotrichaceae</taxon>
        <taxon>Beggiatoa</taxon>
    </lineage>
</organism>
<dbReference type="OrthoDB" id="5622183at2"/>
<dbReference type="GO" id="GO:0003677">
    <property type="term" value="F:DNA binding"/>
    <property type="evidence" value="ECO:0007669"/>
    <property type="project" value="InterPro"/>
</dbReference>
<dbReference type="EMBL" id="CP018889">
    <property type="protein sequence ID" value="AUI69615.2"/>
    <property type="molecule type" value="Genomic_DNA"/>
</dbReference>
<evidence type="ECO:0000313" key="2">
    <source>
        <dbReference type="Proteomes" id="UP000234271"/>
    </source>
</evidence>
<accession>A0A2N9YGV1</accession>
<reference evidence="2" key="1">
    <citation type="submission" date="2016-12" db="EMBL/GenBank/DDBJ databases">
        <title>Complete Genome Sequence of Beggiatoa leptomitiformis D-401.</title>
        <authorList>
            <person name="Fomenkov A."/>
            <person name="Vincze T."/>
            <person name="Grabovich M."/>
            <person name="Anton B.P."/>
            <person name="Dubinina G."/>
            <person name="Orlova M."/>
            <person name="Belousova E."/>
            <person name="Roberts R.J."/>
        </authorList>
    </citation>
    <scope>NUCLEOTIDE SEQUENCE [LARGE SCALE GENOMIC DNA]</scope>
    <source>
        <strain evidence="2">D-401</strain>
    </source>
</reference>
<dbReference type="Gene3D" id="1.10.260.40">
    <property type="entry name" value="lambda repressor-like DNA-binding domains"/>
    <property type="match status" value="1"/>
</dbReference>
<proteinExistence type="predicted"/>
<evidence type="ECO:0000313" key="1">
    <source>
        <dbReference type="EMBL" id="AUI69615.2"/>
    </source>
</evidence>
<dbReference type="RefSeq" id="WP_145917093.1">
    <property type="nucleotide sequence ID" value="NZ_CP012373.2"/>
</dbReference>
<protein>
    <submittedName>
        <fullName evidence="1">Uncharacterized protein</fullName>
    </submittedName>
</protein>
<dbReference type="AlphaFoldDB" id="A0A2N9YGV1"/>
<sequence length="317" mass="36904">MSTEKNKIKALFDAKKREGKSGEFTYKTVADKMNEQFKQAGVKESISEQQLKYIVNGQTDLGVAKGLALATVLGCSFVDFLPDEIKELASFETELIFDSPEDANDYFLEHEKTGRVMIYSHFPSYIYLDPLENFQQCNAGEKANHKQRIKQLKSTSTFTTEYYEIQVILNFIFSPFYSTIDKQGKLLIINNYLKMFSVKSRKNQLYFFSSNMQYRRFSSYHLNHIKHTITMTTPLGNDCFLQIKNKNFFDKISHFIELSKDINLLKPEESVLLLQRIKQLLISHEKLDCQAIIDFYEASDEKLQSMIYGNVKHLLEK</sequence>
<dbReference type="InterPro" id="IPR010982">
    <property type="entry name" value="Lambda_DNA-bd_dom_sf"/>
</dbReference>
<keyword evidence="2" id="KW-1185">Reference proteome</keyword>
<dbReference type="Proteomes" id="UP000234271">
    <property type="component" value="Chromosome"/>
</dbReference>
<name>A0A2N9YGV1_9GAMM</name>